<dbReference type="STRING" id="4846.A0A367KGQ6"/>
<keyword evidence="1" id="KW-0175">Coiled coil</keyword>
<name>A0A367KGQ6_RHIST</name>
<dbReference type="EMBL" id="PJQM01001744">
    <property type="protein sequence ID" value="RCI01404.1"/>
    <property type="molecule type" value="Genomic_DNA"/>
</dbReference>
<evidence type="ECO:0000313" key="4">
    <source>
        <dbReference type="Proteomes" id="UP000253551"/>
    </source>
</evidence>
<feature type="coiled-coil region" evidence="1">
    <location>
        <begin position="456"/>
        <end position="507"/>
    </location>
</feature>
<accession>A0A367KGQ6</accession>
<protein>
    <submittedName>
        <fullName evidence="3">Uncharacterized protein</fullName>
    </submittedName>
</protein>
<dbReference type="AlphaFoldDB" id="A0A367KGQ6"/>
<evidence type="ECO:0000256" key="2">
    <source>
        <dbReference type="SAM" id="MobiDB-lite"/>
    </source>
</evidence>
<evidence type="ECO:0000313" key="3">
    <source>
        <dbReference type="EMBL" id="RCI01404.1"/>
    </source>
</evidence>
<feature type="region of interest" description="Disordered" evidence="2">
    <location>
        <begin position="272"/>
        <end position="304"/>
    </location>
</feature>
<dbReference type="Proteomes" id="UP000253551">
    <property type="component" value="Unassembled WGS sequence"/>
</dbReference>
<organism evidence="3 4">
    <name type="scientific">Rhizopus stolonifer</name>
    <name type="common">Rhizopus nigricans</name>
    <dbReference type="NCBI Taxonomy" id="4846"/>
    <lineage>
        <taxon>Eukaryota</taxon>
        <taxon>Fungi</taxon>
        <taxon>Fungi incertae sedis</taxon>
        <taxon>Mucoromycota</taxon>
        <taxon>Mucoromycotina</taxon>
        <taxon>Mucoromycetes</taxon>
        <taxon>Mucorales</taxon>
        <taxon>Mucorineae</taxon>
        <taxon>Rhizopodaceae</taxon>
        <taxon>Rhizopus</taxon>
    </lineage>
</organism>
<comment type="caution">
    <text evidence="3">The sequence shown here is derived from an EMBL/GenBank/DDBJ whole genome shotgun (WGS) entry which is preliminary data.</text>
</comment>
<proteinExistence type="predicted"/>
<evidence type="ECO:0000256" key="1">
    <source>
        <dbReference type="SAM" id="Coils"/>
    </source>
</evidence>
<feature type="compositionally biased region" description="Basic and acidic residues" evidence="2">
    <location>
        <begin position="273"/>
        <end position="299"/>
    </location>
</feature>
<keyword evidence="4" id="KW-1185">Reference proteome</keyword>
<gene>
    <name evidence="3" type="ORF">CU098_007581</name>
</gene>
<sequence length="557" mass="65555">MTTFISTFMKQDGMVNTDLNEYQYHITPEDTVTSPISSCETSSLYSRRSSYSSFDYTPRLRHTKSLLVDMYPTKKSAYERIEFLEEQIRLSRQLNQTIVKSMSQFDQTFLDQRADLLDKPKDTETTILQKLEELKQLVHASHIDKGKFFIVGANSHKYELVVLSARTIQHWIDSVTKQDLKNVMVPLLYATEQEKQKNARLTQAIHKLSQQKHTACKTIKQLKTKLAFCQRQYERETNQLRQKLKINKEEQQDMEQVVDDMQKEMQIMLDELDQTKRQKERFEEKSQRLEKDLQEDSPDHGSQALLRESHTTILQLESDLEQQKEKLEQLLLRTTQERNTMVTTHAQQVDALVLEKNELRARLVQAERSAAELNLLVTVERKKASDKELEDALKRTLAERDAALAKTQQEIMKLKQQADRLSQYNEKQIQREVVARLEELESNLKSTYKKETDTYQLQISREVRELSGRLVELEEELEGMERRQAQYDQQIENIKRSQLNAEEALRAQRLIWEKKEHQLKMEMTKSDQKIISLEKEALVLYSKNLDMARHLGELDLS</sequence>
<reference evidence="3 4" key="1">
    <citation type="journal article" date="2018" name="G3 (Bethesda)">
        <title>Phylogenetic and Phylogenomic Definition of Rhizopus Species.</title>
        <authorList>
            <person name="Gryganskyi A.P."/>
            <person name="Golan J."/>
            <person name="Dolatabadi S."/>
            <person name="Mondo S."/>
            <person name="Robb S."/>
            <person name="Idnurm A."/>
            <person name="Muszewska A."/>
            <person name="Steczkiewicz K."/>
            <person name="Masonjones S."/>
            <person name="Liao H.L."/>
            <person name="Gajdeczka M.T."/>
            <person name="Anike F."/>
            <person name="Vuek A."/>
            <person name="Anishchenko I.M."/>
            <person name="Voigt K."/>
            <person name="de Hoog G.S."/>
            <person name="Smith M.E."/>
            <person name="Heitman J."/>
            <person name="Vilgalys R."/>
            <person name="Stajich J.E."/>
        </authorList>
    </citation>
    <scope>NUCLEOTIDE SEQUENCE [LARGE SCALE GENOMIC DNA]</scope>
    <source>
        <strain evidence="3 4">LSU 92-RS-03</strain>
    </source>
</reference>
<dbReference type="OrthoDB" id="2290754at2759"/>